<dbReference type="Gene3D" id="3.90.79.10">
    <property type="entry name" value="Nucleoside Triphosphate Pyrophosphohydrolase"/>
    <property type="match status" value="1"/>
</dbReference>
<sequence length="327" mass="35399">MIVWVNGAFGTGKTRACRELVELLPGSLLFDPELVGAGLRRLLPADRLEPAADVRDVAAWRRLVPEVAAALLGEVPGPLVVPMTLLREDHRDEIFGSLASRGLAVHHFVLDAAETILHERGAEHLADYRAARRWLVRDAQLVDVDGATPRQTAQRIAELLSEGRARCPIVRSHEGPGDTVAAAVLLFDERDRVLLVDPVYKPFWEFPGGVVERGEAPTDAAVREAAEELGLYLEPGSLRLLTVDWEPGTGPGRGGLRLVYDGGRLGSGAGGRLRLPADELRGWRFVTLDEAAALLPPGRFRRLAAALGARELGELRYLEAGVPAGRG</sequence>
<keyword evidence="3 5" id="KW-0378">Hydrolase</keyword>
<comment type="cofactor">
    <cofactor evidence="1">
        <name>Mg(2+)</name>
        <dbReference type="ChEBI" id="CHEBI:18420"/>
    </cofactor>
</comment>
<evidence type="ECO:0000256" key="4">
    <source>
        <dbReference type="ARBA" id="ARBA00022842"/>
    </source>
</evidence>
<dbReference type="InterPro" id="IPR020476">
    <property type="entry name" value="Nudix_hydrolase"/>
</dbReference>
<dbReference type="PANTHER" id="PTHR43046:SF12">
    <property type="entry name" value="GDP-MANNOSE MANNOSYL HYDROLASE"/>
    <property type="match status" value="1"/>
</dbReference>
<dbReference type="PROSITE" id="PS00893">
    <property type="entry name" value="NUDIX_BOX"/>
    <property type="match status" value="1"/>
</dbReference>
<proteinExistence type="inferred from homology"/>
<feature type="domain" description="Nudix hydrolase" evidence="6">
    <location>
        <begin position="177"/>
        <end position="308"/>
    </location>
</feature>
<comment type="similarity">
    <text evidence="2 5">Belongs to the Nudix hydrolase family.</text>
</comment>
<dbReference type="RefSeq" id="WP_345696190.1">
    <property type="nucleotide sequence ID" value="NZ_BAABIS010000001.1"/>
</dbReference>
<evidence type="ECO:0000256" key="1">
    <source>
        <dbReference type="ARBA" id="ARBA00001946"/>
    </source>
</evidence>
<reference evidence="8" key="1">
    <citation type="journal article" date="2019" name="Int. J. Syst. Evol. Microbiol.">
        <title>The Global Catalogue of Microorganisms (GCM) 10K type strain sequencing project: providing services to taxonomists for standard genome sequencing and annotation.</title>
        <authorList>
            <consortium name="The Broad Institute Genomics Platform"/>
            <consortium name="The Broad Institute Genome Sequencing Center for Infectious Disease"/>
            <person name="Wu L."/>
            <person name="Ma J."/>
        </authorList>
    </citation>
    <scope>NUCLEOTIDE SEQUENCE [LARGE SCALE GENOMIC DNA]</scope>
    <source>
        <strain evidence="8">JCM 13006</strain>
    </source>
</reference>
<dbReference type="Proteomes" id="UP001501752">
    <property type="component" value="Unassembled WGS sequence"/>
</dbReference>
<name>A0ABP9DHI8_9ACTN</name>
<dbReference type="Pfam" id="PF13671">
    <property type="entry name" value="AAA_33"/>
    <property type="match status" value="1"/>
</dbReference>
<dbReference type="PROSITE" id="PS51462">
    <property type="entry name" value="NUDIX"/>
    <property type="match status" value="1"/>
</dbReference>
<evidence type="ECO:0000313" key="8">
    <source>
        <dbReference type="Proteomes" id="UP001501752"/>
    </source>
</evidence>
<dbReference type="EMBL" id="BAABIS010000001">
    <property type="protein sequence ID" value="GAA4842037.1"/>
    <property type="molecule type" value="Genomic_DNA"/>
</dbReference>
<keyword evidence="8" id="KW-1185">Reference proteome</keyword>
<dbReference type="InterPro" id="IPR015797">
    <property type="entry name" value="NUDIX_hydrolase-like_dom_sf"/>
</dbReference>
<dbReference type="SUPFAM" id="SSF52540">
    <property type="entry name" value="P-loop containing nucleoside triphosphate hydrolases"/>
    <property type="match status" value="1"/>
</dbReference>
<evidence type="ECO:0000313" key="7">
    <source>
        <dbReference type="EMBL" id="GAA4842037.1"/>
    </source>
</evidence>
<dbReference type="GO" id="GO:0016787">
    <property type="term" value="F:hydrolase activity"/>
    <property type="evidence" value="ECO:0007669"/>
    <property type="project" value="UniProtKB-KW"/>
</dbReference>
<protein>
    <submittedName>
        <fullName evidence="7">NUDIX hydrolase</fullName>
    </submittedName>
</protein>
<evidence type="ECO:0000256" key="3">
    <source>
        <dbReference type="ARBA" id="ARBA00022801"/>
    </source>
</evidence>
<dbReference type="PRINTS" id="PR00502">
    <property type="entry name" value="NUDIXFAMILY"/>
</dbReference>
<dbReference type="Pfam" id="PF00293">
    <property type="entry name" value="NUDIX"/>
    <property type="match status" value="1"/>
</dbReference>
<dbReference type="InterPro" id="IPR027417">
    <property type="entry name" value="P-loop_NTPase"/>
</dbReference>
<dbReference type="InterPro" id="IPR020084">
    <property type="entry name" value="NUDIX_hydrolase_CS"/>
</dbReference>
<organism evidence="7 8">
    <name type="scientific">Kitasatospora terrestris</name>
    <dbReference type="NCBI Taxonomy" id="258051"/>
    <lineage>
        <taxon>Bacteria</taxon>
        <taxon>Bacillati</taxon>
        <taxon>Actinomycetota</taxon>
        <taxon>Actinomycetes</taxon>
        <taxon>Kitasatosporales</taxon>
        <taxon>Streptomycetaceae</taxon>
        <taxon>Kitasatospora</taxon>
    </lineage>
</organism>
<comment type="caution">
    <text evidence="7">The sequence shown here is derived from an EMBL/GenBank/DDBJ whole genome shotgun (WGS) entry which is preliminary data.</text>
</comment>
<dbReference type="SUPFAM" id="SSF55811">
    <property type="entry name" value="Nudix"/>
    <property type="match status" value="1"/>
</dbReference>
<accession>A0ABP9DHI8</accession>
<dbReference type="PANTHER" id="PTHR43046">
    <property type="entry name" value="GDP-MANNOSE MANNOSYL HYDROLASE"/>
    <property type="match status" value="1"/>
</dbReference>
<dbReference type="Gene3D" id="3.40.50.300">
    <property type="entry name" value="P-loop containing nucleotide triphosphate hydrolases"/>
    <property type="match status" value="1"/>
</dbReference>
<dbReference type="InterPro" id="IPR000086">
    <property type="entry name" value="NUDIX_hydrolase_dom"/>
</dbReference>
<gene>
    <name evidence="7" type="ORF">GCM10023235_17410</name>
</gene>
<dbReference type="CDD" id="cd18876">
    <property type="entry name" value="NUDIX_Hydrolase"/>
    <property type="match status" value="1"/>
</dbReference>
<evidence type="ECO:0000256" key="2">
    <source>
        <dbReference type="ARBA" id="ARBA00005582"/>
    </source>
</evidence>
<evidence type="ECO:0000259" key="6">
    <source>
        <dbReference type="PROSITE" id="PS51462"/>
    </source>
</evidence>
<keyword evidence="4" id="KW-0460">Magnesium</keyword>
<evidence type="ECO:0000256" key="5">
    <source>
        <dbReference type="RuleBase" id="RU003476"/>
    </source>
</evidence>